<dbReference type="AlphaFoldDB" id="A0AAD6T3H8"/>
<evidence type="ECO:0000313" key="3">
    <source>
        <dbReference type="Proteomes" id="UP001218188"/>
    </source>
</evidence>
<name>A0AAD6T3H8_9AGAR</name>
<organism evidence="2 3">
    <name type="scientific">Mycena alexandri</name>
    <dbReference type="NCBI Taxonomy" id="1745969"/>
    <lineage>
        <taxon>Eukaryota</taxon>
        <taxon>Fungi</taxon>
        <taxon>Dikarya</taxon>
        <taxon>Basidiomycota</taxon>
        <taxon>Agaricomycotina</taxon>
        <taxon>Agaricomycetes</taxon>
        <taxon>Agaricomycetidae</taxon>
        <taxon>Agaricales</taxon>
        <taxon>Marasmiineae</taxon>
        <taxon>Mycenaceae</taxon>
        <taxon>Mycena</taxon>
    </lineage>
</organism>
<feature type="compositionally biased region" description="Acidic residues" evidence="1">
    <location>
        <begin position="78"/>
        <end position="87"/>
    </location>
</feature>
<dbReference type="EMBL" id="JARJCM010000031">
    <property type="protein sequence ID" value="KAJ7038640.1"/>
    <property type="molecule type" value="Genomic_DNA"/>
</dbReference>
<comment type="caution">
    <text evidence="2">The sequence shown here is derived from an EMBL/GenBank/DDBJ whole genome shotgun (WGS) entry which is preliminary data.</text>
</comment>
<keyword evidence="3" id="KW-1185">Reference proteome</keyword>
<gene>
    <name evidence="2" type="ORF">C8F04DRAFT_1179653</name>
</gene>
<reference evidence="2" key="1">
    <citation type="submission" date="2023-03" db="EMBL/GenBank/DDBJ databases">
        <title>Massive genome expansion in bonnet fungi (Mycena s.s.) driven by repeated elements and novel gene families across ecological guilds.</title>
        <authorList>
            <consortium name="Lawrence Berkeley National Laboratory"/>
            <person name="Harder C.B."/>
            <person name="Miyauchi S."/>
            <person name="Viragh M."/>
            <person name="Kuo A."/>
            <person name="Thoen E."/>
            <person name="Andreopoulos B."/>
            <person name="Lu D."/>
            <person name="Skrede I."/>
            <person name="Drula E."/>
            <person name="Henrissat B."/>
            <person name="Morin E."/>
            <person name="Kohler A."/>
            <person name="Barry K."/>
            <person name="LaButti K."/>
            <person name="Morin E."/>
            <person name="Salamov A."/>
            <person name="Lipzen A."/>
            <person name="Mereny Z."/>
            <person name="Hegedus B."/>
            <person name="Baldrian P."/>
            <person name="Stursova M."/>
            <person name="Weitz H."/>
            <person name="Taylor A."/>
            <person name="Grigoriev I.V."/>
            <person name="Nagy L.G."/>
            <person name="Martin F."/>
            <person name="Kauserud H."/>
        </authorList>
    </citation>
    <scope>NUCLEOTIDE SEQUENCE</scope>
    <source>
        <strain evidence="2">CBHHK200</strain>
    </source>
</reference>
<proteinExistence type="predicted"/>
<evidence type="ECO:0000256" key="1">
    <source>
        <dbReference type="SAM" id="MobiDB-lite"/>
    </source>
</evidence>
<feature type="region of interest" description="Disordered" evidence="1">
    <location>
        <begin position="39"/>
        <end position="126"/>
    </location>
</feature>
<accession>A0AAD6T3H8</accession>
<protein>
    <submittedName>
        <fullName evidence="2">Uncharacterized protein</fullName>
    </submittedName>
</protein>
<dbReference type="Proteomes" id="UP001218188">
    <property type="component" value="Unassembled WGS sequence"/>
</dbReference>
<sequence>MSHRCPYCQSSQPTRLAVNRHISRKAACQEKWRESLGVVVTVRRDESEPPEEPPQAPDSDSETPPRAPSPAFFSREVPDEEEEDDHGDDFVPPPAQSVARARARARGSRTSLSASHGRGEHFPGFEKFTGSSAETLGEGQTIFEKMHSEQTNLRIDPHAKFIHFSTTADGYNTEAPERLHIDLTKKAYRSSSKRDYTAQMTLWLQPVTK</sequence>
<evidence type="ECO:0000313" key="2">
    <source>
        <dbReference type="EMBL" id="KAJ7038640.1"/>
    </source>
</evidence>